<dbReference type="RefSeq" id="WP_317329715.1">
    <property type="nucleotide sequence ID" value="NZ_JAWJZA010000001.1"/>
</dbReference>
<dbReference type="Proteomes" id="UP001272515">
    <property type="component" value="Unassembled WGS sequence"/>
</dbReference>
<sequence>MTQQYEMNFYIAAMQCIQNLGAATIRLLVDRFGNPYKAWCALGDRDKVDTISAIPEHRKNAICKSANDRTLTNLYAALRHYHIGYVTYLDVLFPARLQEIYNPPAVLFVKGNIELLKKSERIIAMVGARKCTDYARNVAKHFGKSFANYGVIIVSGGARGIDSASHEGALLGHGHTIAVMGCGLEQTYPPENKKLFNQIIDQKGLLVSEYPPFMPPHAKNFPARNRIISGLSQAVIVVEARASSGSLTTADMSINSGREVYVVPGNVLEHYADGCHWLLRQGAHVLTKPEDIMEDFGWAMTKDIKDSDISKSSMLSFSLEESNLIKAIPTNRAISINELYQDTRIPMDKIYSLLLELEMKQIVEKIPSRGYILCQNRSDVLVH</sequence>
<dbReference type="Gene3D" id="3.40.50.450">
    <property type="match status" value="1"/>
</dbReference>
<gene>
    <name evidence="3" type="primary">dprA</name>
    <name evidence="3" type="ORF">RVY80_03750</name>
</gene>
<organism evidence="3 4">
    <name type="scientific">Veillonella absiana</name>
    <dbReference type="NCBI Taxonomy" id="3079305"/>
    <lineage>
        <taxon>Bacteria</taxon>
        <taxon>Bacillati</taxon>
        <taxon>Bacillota</taxon>
        <taxon>Negativicutes</taxon>
        <taxon>Veillonellales</taxon>
        <taxon>Veillonellaceae</taxon>
        <taxon>Veillonella</taxon>
    </lineage>
</organism>
<protein>
    <submittedName>
        <fullName evidence="3">DNA-processing protein DprA</fullName>
    </submittedName>
</protein>
<dbReference type="EMBL" id="JAWJZB010000003">
    <property type="protein sequence ID" value="MDV5087962.1"/>
    <property type="molecule type" value="Genomic_DNA"/>
</dbReference>
<dbReference type="SUPFAM" id="SSF102405">
    <property type="entry name" value="MCP/YpsA-like"/>
    <property type="match status" value="1"/>
</dbReference>
<comment type="similarity">
    <text evidence="1">Belongs to the DprA/Smf family.</text>
</comment>
<dbReference type="InterPro" id="IPR003488">
    <property type="entry name" value="DprA"/>
</dbReference>
<proteinExistence type="inferred from homology"/>
<reference evidence="3 4" key="1">
    <citation type="submission" date="2023-10" db="EMBL/GenBank/DDBJ databases">
        <title>Veillonella sp. nov., isolated from a pig farm feces dump.</title>
        <authorList>
            <person name="Chang Y.-H."/>
        </authorList>
    </citation>
    <scope>NUCLEOTIDE SEQUENCE [LARGE SCALE GENOMIC DNA]</scope>
    <source>
        <strain evidence="3 4">YH-vei2233</strain>
    </source>
</reference>
<dbReference type="PANTHER" id="PTHR43022">
    <property type="entry name" value="PROTEIN SMF"/>
    <property type="match status" value="1"/>
</dbReference>
<evidence type="ECO:0000259" key="2">
    <source>
        <dbReference type="Pfam" id="PF02481"/>
    </source>
</evidence>
<keyword evidence="4" id="KW-1185">Reference proteome</keyword>
<dbReference type="Pfam" id="PF02481">
    <property type="entry name" value="DNA_processg_A"/>
    <property type="match status" value="1"/>
</dbReference>
<dbReference type="InterPro" id="IPR057666">
    <property type="entry name" value="DrpA_SLOG"/>
</dbReference>
<evidence type="ECO:0000256" key="1">
    <source>
        <dbReference type="ARBA" id="ARBA00006525"/>
    </source>
</evidence>
<dbReference type="PANTHER" id="PTHR43022:SF1">
    <property type="entry name" value="PROTEIN SMF"/>
    <property type="match status" value="1"/>
</dbReference>
<comment type="caution">
    <text evidence="3">The sequence shown here is derived from an EMBL/GenBank/DDBJ whole genome shotgun (WGS) entry which is preliminary data.</text>
</comment>
<name>A0ABU3Z8D9_9FIRM</name>
<evidence type="ECO:0000313" key="4">
    <source>
        <dbReference type="Proteomes" id="UP001272515"/>
    </source>
</evidence>
<evidence type="ECO:0000313" key="3">
    <source>
        <dbReference type="EMBL" id="MDV5087962.1"/>
    </source>
</evidence>
<feature type="domain" description="Smf/DprA SLOG" evidence="2">
    <location>
        <begin position="85"/>
        <end position="296"/>
    </location>
</feature>
<dbReference type="NCBIfam" id="TIGR00732">
    <property type="entry name" value="dprA"/>
    <property type="match status" value="1"/>
</dbReference>
<accession>A0ABU3Z8D9</accession>